<protein>
    <recommendedName>
        <fullName evidence="12">Hexosyltransferase</fullName>
        <ecNumber evidence="12">2.4.1.-</ecNumber>
    </recommendedName>
</protein>
<evidence type="ECO:0000256" key="1">
    <source>
        <dbReference type="ARBA" id="ARBA00004323"/>
    </source>
</evidence>
<keyword evidence="10" id="KW-0472">Membrane</keyword>
<evidence type="ECO:0000256" key="11">
    <source>
        <dbReference type="ARBA" id="ARBA00023180"/>
    </source>
</evidence>
<accession>A0A6P4Y484</accession>
<keyword evidence="11" id="KW-0325">Glycoprotein</keyword>
<dbReference type="Gene3D" id="3.90.550.50">
    <property type="match status" value="1"/>
</dbReference>
<evidence type="ECO:0000256" key="10">
    <source>
        <dbReference type="ARBA" id="ARBA00023136"/>
    </source>
</evidence>
<dbReference type="PANTHER" id="PTHR11214:SF283">
    <property type="entry name" value="N-ACETYLLACTOSAMINIDE BETA-1,3-N-ACETYLGLUCOSAMINYLTRANSFERASE 4-LIKE"/>
    <property type="match status" value="1"/>
</dbReference>
<dbReference type="RefSeq" id="XP_019613482.1">
    <property type="nucleotide sequence ID" value="XM_019757923.1"/>
</dbReference>
<keyword evidence="5" id="KW-0808">Transferase</keyword>
<feature type="region of interest" description="Disordered" evidence="13">
    <location>
        <begin position="1"/>
        <end position="52"/>
    </location>
</feature>
<dbReference type="KEGG" id="bbel:109461544"/>
<comment type="subcellular location">
    <subcellularLocation>
        <location evidence="1 12">Golgi apparatus membrane</location>
        <topology evidence="1 12">Single-pass type II membrane protein</topology>
    </subcellularLocation>
</comment>
<keyword evidence="7" id="KW-0735">Signal-anchor</keyword>
<dbReference type="Pfam" id="PF01762">
    <property type="entry name" value="Galactosyl_T"/>
    <property type="match status" value="1"/>
</dbReference>
<evidence type="ECO:0000256" key="9">
    <source>
        <dbReference type="ARBA" id="ARBA00023034"/>
    </source>
</evidence>
<dbReference type="Proteomes" id="UP000515135">
    <property type="component" value="Unplaced"/>
</dbReference>
<evidence type="ECO:0000256" key="2">
    <source>
        <dbReference type="ARBA" id="ARBA00004922"/>
    </source>
</evidence>
<evidence type="ECO:0000313" key="14">
    <source>
        <dbReference type="Proteomes" id="UP000515135"/>
    </source>
</evidence>
<evidence type="ECO:0000256" key="6">
    <source>
        <dbReference type="ARBA" id="ARBA00022692"/>
    </source>
</evidence>
<sequence>LNPQPLNPQPIDPQPLNPQPFNPQPFNLKPLNPQPLNPQPLNPRPSNTTEVINPHPYKFTINNPGKCSKDVFLLIMVISAPGDADLRHAIRKTWGQETIDPDIVMKTVFTVGIPNNASVQKNLEHENTLNQDIIQEDFVDSYRNLTLKTVMCLKWASEFCPGAKFVMKVDDDTFVNIYSLVRHLKRLFANKTTRLVTGHVNSGVEPIRDSNATEKFRRWYISTKDYPWETFPDYASGLAYVMSGDVVRPLYEASWTVKYLFLEDVFLGHCMEKLGIKPVHHGGFIPYQDWTTPYCTSVELLAAHWSKIPGSIYAAWSRLSNMCVGVASINDDKLYEWQNLIKQQQAKKARLNL</sequence>
<dbReference type="GO" id="GO:0016758">
    <property type="term" value="F:hexosyltransferase activity"/>
    <property type="evidence" value="ECO:0007669"/>
    <property type="project" value="InterPro"/>
</dbReference>
<evidence type="ECO:0000256" key="4">
    <source>
        <dbReference type="ARBA" id="ARBA00022676"/>
    </source>
</evidence>
<evidence type="ECO:0000256" key="12">
    <source>
        <dbReference type="RuleBase" id="RU363063"/>
    </source>
</evidence>
<dbReference type="EC" id="2.4.1.-" evidence="12"/>
<dbReference type="GO" id="GO:0000139">
    <property type="term" value="C:Golgi membrane"/>
    <property type="evidence" value="ECO:0007669"/>
    <property type="project" value="UniProtKB-SubCell"/>
</dbReference>
<dbReference type="InterPro" id="IPR002659">
    <property type="entry name" value="Glyco_trans_31"/>
</dbReference>
<organism evidence="14 15">
    <name type="scientific">Branchiostoma belcheri</name>
    <name type="common">Amphioxus</name>
    <dbReference type="NCBI Taxonomy" id="7741"/>
    <lineage>
        <taxon>Eukaryota</taxon>
        <taxon>Metazoa</taxon>
        <taxon>Chordata</taxon>
        <taxon>Cephalochordata</taxon>
        <taxon>Leptocardii</taxon>
        <taxon>Amphioxiformes</taxon>
        <taxon>Branchiostomatidae</taxon>
        <taxon>Branchiostoma</taxon>
    </lineage>
</organism>
<proteinExistence type="inferred from homology"/>
<keyword evidence="14" id="KW-1185">Reference proteome</keyword>
<evidence type="ECO:0000256" key="3">
    <source>
        <dbReference type="ARBA" id="ARBA00008661"/>
    </source>
</evidence>
<dbReference type="PANTHER" id="PTHR11214">
    <property type="entry name" value="BETA-1,3-N-ACETYLGLUCOSAMINYLTRANSFERASE"/>
    <property type="match status" value="1"/>
</dbReference>
<reference evidence="15" key="1">
    <citation type="submission" date="2025-08" db="UniProtKB">
        <authorList>
            <consortium name="RefSeq"/>
        </authorList>
    </citation>
    <scope>IDENTIFICATION</scope>
    <source>
        <tissue evidence="15">Gonad</tissue>
    </source>
</reference>
<feature type="compositionally biased region" description="Pro residues" evidence="13">
    <location>
        <begin position="1"/>
        <end position="23"/>
    </location>
</feature>
<keyword evidence="4 12" id="KW-0328">Glycosyltransferase</keyword>
<gene>
    <name evidence="15" type="primary">LOC109461544</name>
</gene>
<keyword evidence="8" id="KW-1133">Transmembrane helix</keyword>
<dbReference type="AlphaFoldDB" id="A0A6P4Y484"/>
<evidence type="ECO:0000256" key="7">
    <source>
        <dbReference type="ARBA" id="ARBA00022968"/>
    </source>
</evidence>
<dbReference type="FunFam" id="3.90.550.50:FF:000001">
    <property type="entry name" value="Hexosyltransferase"/>
    <property type="match status" value="1"/>
</dbReference>
<name>A0A6P4Y484_BRABE</name>
<dbReference type="OrthoDB" id="2139606at2759"/>
<feature type="compositionally biased region" description="Pro residues" evidence="13">
    <location>
        <begin position="32"/>
        <end position="43"/>
    </location>
</feature>
<dbReference type="GeneID" id="109461544"/>
<evidence type="ECO:0000313" key="15">
    <source>
        <dbReference type="RefSeq" id="XP_019613482.1"/>
    </source>
</evidence>
<keyword evidence="9 12" id="KW-0333">Golgi apparatus</keyword>
<evidence type="ECO:0000256" key="5">
    <source>
        <dbReference type="ARBA" id="ARBA00022679"/>
    </source>
</evidence>
<evidence type="ECO:0000256" key="8">
    <source>
        <dbReference type="ARBA" id="ARBA00022989"/>
    </source>
</evidence>
<comment type="similarity">
    <text evidence="3 12">Belongs to the glycosyltransferase 31 family.</text>
</comment>
<comment type="pathway">
    <text evidence="2">Protein modification; protein glycosylation.</text>
</comment>
<dbReference type="GO" id="GO:0006493">
    <property type="term" value="P:protein O-linked glycosylation"/>
    <property type="evidence" value="ECO:0007669"/>
    <property type="project" value="TreeGrafter"/>
</dbReference>
<feature type="non-terminal residue" evidence="15">
    <location>
        <position position="1"/>
    </location>
</feature>
<keyword evidence="6" id="KW-0812">Transmembrane</keyword>
<evidence type="ECO:0000256" key="13">
    <source>
        <dbReference type="SAM" id="MobiDB-lite"/>
    </source>
</evidence>